<name>A0A9W7W1Z5_9PEZI</name>
<dbReference type="EMBL" id="RIBY02001952">
    <property type="protein sequence ID" value="KAH9826809.1"/>
    <property type="molecule type" value="Genomic_DNA"/>
</dbReference>
<feature type="non-terminal residue" evidence="2">
    <location>
        <position position="1"/>
    </location>
</feature>
<accession>A0A9W7W1Z5</accession>
<evidence type="ECO:0000256" key="1">
    <source>
        <dbReference type="SAM" id="MobiDB-lite"/>
    </source>
</evidence>
<dbReference type="Proteomes" id="UP001138500">
    <property type="component" value="Unassembled WGS sequence"/>
</dbReference>
<gene>
    <name evidence="2" type="ORF">Tdes44962_MAKER09952</name>
</gene>
<feature type="region of interest" description="Disordered" evidence="1">
    <location>
        <begin position="1"/>
        <end position="44"/>
    </location>
</feature>
<evidence type="ECO:0000313" key="2">
    <source>
        <dbReference type="EMBL" id="KAH9826809.1"/>
    </source>
</evidence>
<dbReference type="AlphaFoldDB" id="A0A9W7W1Z5"/>
<organism evidence="2 3">
    <name type="scientific">Teratosphaeria destructans</name>
    <dbReference type="NCBI Taxonomy" id="418781"/>
    <lineage>
        <taxon>Eukaryota</taxon>
        <taxon>Fungi</taxon>
        <taxon>Dikarya</taxon>
        <taxon>Ascomycota</taxon>
        <taxon>Pezizomycotina</taxon>
        <taxon>Dothideomycetes</taxon>
        <taxon>Dothideomycetidae</taxon>
        <taxon>Mycosphaerellales</taxon>
        <taxon>Teratosphaeriaceae</taxon>
        <taxon>Teratosphaeria</taxon>
    </lineage>
</organism>
<sequence length="190" mass="20299">RRPGPTWRSGTTGPGRPRRLDLAVPRDTQAPDRGHQDPAPPRPRRLAREILDLHLPELRLLPPPCALHHAPEAHEAGNVVPFGDVAEVLLDLGAEGELLGPGRVEREAVAVEVRGDVAAAARVGVDEPGAADVVALLDEFDARGQAVALELHGGAEAAHAGADDEDVDVRRRRDHVGLVGRVEDRLGMRV</sequence>
<reference evidence="2 3" key="1">
    <citation type="journal article" date="2018" name="IMA Fungus">
        <title>IMA Genome-F 10: Nine draft genome sequences of Claviceps purpurea s.lat., including C. arundinis, C. humidiphila, and C. cf. spartinae, pseudomolecules for the pitch canker pathogen Fusarium circinatum, draft genome of Davidsoniella eucalypti, Grosmannia galeiformis, Quambalaria eucalypti, and Teratosphaeria destructans.</title>
        <authorList>
            <person name="Wingfield B.D."/>
            <person name="Liu M."/>
            <person name="Nguyen H.D."/>
            <person name="Lane F.A."/>
            <person name="Morgan S.W."/>
            <person name="De Vos L."/>
            <person name="Wilken P.M."/>
            <person name="Duong T.A."/>
            <person name="Aylward J."/>
            <person name="Coetzee M.P."/>
            <person name="Dadej K."/>
            <person name="De Beer Z.W."/>
            <person name="Findlay W."/>
            <person name="Havenga M."/>
            <person name="Kolarik M."/>
            <person name="Menzies J.G."/>
            <person name="Naidoo K."/>
            <person name="Pochopski O."/>
            <person name="Shoukouhi P."/>
            <person name="Santana Q.C."/>
            <person name="Seifert K.A."/>
            <person name="Soal N."/>
            <person name="Steenkamp E.T."/>
            <person name="Tatham C.T."/>
            <person name="van der Nest M.A."/>
            <person name="Wingfield M.J."/>
        </authorList>
    </citation>
    <scope>NUCLEOTIDE SEQUENCE [LARGE SCALE GENOMIC DNA]</scope>
    <source>
        <strain evidence="2">CMW44962</strain>
    </source>
</reference>
<comment type="caution">
    <text evidence="2">The sequence shown here is derived from an EMBL/GenBank/DDBJ whole genome shotgun (WGS) entry which is preliminary data.</text>
</comment>
<proteinExistence type="predicted"/>
<feature type="compositionally biased region" description="Low complexity" evidence="1">
    <location>
        <begin position="1"/>
        <end position="15"/>
    </location>
</feature>
<evidence type="ECO:0000313" key="3">
    <source>
        <dbReference type="Proteomes" id="UP001138500"/>
    </source>
</evidence>
<protein>
    <submittedName>
        <fullName evidence="2">Uncharacterized protein</fullName>
    </submittedName>
</protein>
<keyword evidence="3" id="KW-1185">Reference proteome</keyword>
<dbReference type="AntiFam" id="ANF00192">
    <property type="entry name" value="Shadow ORF (opposite ethA)"/>
</dbReference>
<reference evidence="2 3" key="2">
    <citation type="journal article" date="2021" name="Curr. Genet.">
        <title>Genetic response to nitrogen starvation in the aggressive Eucalyptus foliar pathogen Teratosphaeria destructans.</title>
        <authorList>
            <person name="Havenga M."/>
            <person name="Wingfield B.D."/>
            <person name="Wingfield M.J."/>
            <person name="Dreyer L.L."/>
            <person name="Roets F."/>
            <person name="Aylward J."/>
        </authorList>
    </citation>
    <scope>NUCLEOTIDE SEQUENCE [LARGE SCALE GENOMIC DNA]</scope>
    <source>
        <strain evidence="2">CMW44962</strain>
    </source>
</reference>